<dbReference type="CDD" id="cd06225">
    <property type="entry name" value="HAMP"/>
    <property type="match status" value="1"/>
</dbReference>
<evidence type="ECO:0000256" key="1">
    <source>
        <dbReference type="ARBA" id="ARBA00023224"/>
    </source>
</evidence>
<dbReference type="PROSITE" id="PS50885">
    <property type="entry name" value="HAMP"/>
    <property type="match status" value="1"/>
</dbReference>
<dbReference type="PANTHER" id="PTHR32089">
    <property type="entry name" value="METHYL-ACCEPTING CHEMOTAXIS PROTEIN MCPB"/>
    <property type="match status" value="1"/>
</dbReference>
<evidence type="ECO:0000256" key="3">
    <source>
        <dbReference type="PROSITE-ProRule" id="PRU00284"/>
    </source>
</evidence>
<dbReference type="Pfam" id="PF00015">
    <property type="entry name" value="MCPsignal"/>
    <property type="match status" value="1"/>
</dbReference>
<evidence type="ECO:0000259" key="5">
    <source>
        <dbReference type="PROSITE" id="PS50885"/>
    </source>
</evidence>
<dbReference type="PRINTS" id="PR00260">
    <property type="entry name" value="CHEMTRNSDUCR"/>
</dbReference>
<name>A0A918QB39_9CAUL</name>
<proteinExistence type="inferred from homology"/>
<dbReference type="GO" id="GO:0016020">
    <property type="term" value="C:membrane"/>
    <property type="evidence" value="ECO:0007669"/>
    <property type="project" value="InterPro"/>
</dbReference>
<dbReference type="GO" id="GO:0007165">
    <property type="term" value="P:signal transduction"/>
    <property type="evidence" value="ECO:0007669"/>
    <property type="project" value="UniProtKB-KW"/>
</dbReference>
<dbReference type="Gene3D" id="6.10.340.10">
    <property type="match status" value="1"/>
</dbReference>
<dbReference type="InterPro" id="IPR004089">
    <property type="entry name" value="MCPsignal_dom"/>
</dbReference>
<dbReference type="SUPFAM" id="SSF158472">
    <property type="entry name" value="HAMP domain-like"/>
    <property type="match status" value="1"/>
</dbReference>
<dbReference type="RefSeq" id="WP_189487628.1">
    <property type="nucleotide sequence ID" value="NZ_BMZB01000004.1"/>
</dbReference>
<dbReference type="PANTHER" id="PTHR32089:SF112">
    <property type="entry name" value="LYSOZYME-LIKE PROTEIN-RELATED"/>
    <property type="match status" value="1"/>
</dbReference>
<reference evidence="6" key="1">
    <citation type="journal article" date="2014" name="Int. J. Syst. Evol. Microbiol.">
        <title>Complete genome sequence of Corynebacterium casei LMG S-19264T (=DSM 44701T), isolated from a smear-ripened cheese.</title>
        <authorList>
            <consortium name="US DOE Joint Genome Institute (JGI-PGF)"/>
            <person name="Walter F."/>
            <person name="Albersmeier A."/>
            <person name="Kalinowski J."/>
            <person name="Ruckert C."/>
        </authorList>
    </citation>
    <scope>NUCLEOTIDE SEQUENCE</scope>
    <source>
        <strain evidence="6">KCTC 32296</strain>
    </source>
</reference>
<evidence type="ECO:0000256" key="2">
    <source>
        <dbReference type="ARBA" id="ARBA00029447"/>
    </source>
</evidence>
<dbReference type="AlphaFoldDB" id="A0A918QB39"/>
<keyword evidence="1 3" id="KW-0807">Transducer</keyword>
<organism evidence="6 7">
    <name type="scientific">Asticcacaulis endophyticus</name>
    <dbReference type="NCBI Taxonomy" id="1395890"/>
    <lineage>
        <taxon>Bacteria</taxon>
        <taxon>Pseudomonadati</taxon>
        <taxon>Pseudomonadota</taxon>
        <taxon>Alphaproteobacteria</taxon>
        <taxon>Caulobacterales</taxon>
        <taxon>Caulobacteraceae</taxon>
        <taxon>Asticcacaulis</taxon>
    </lineage>
</organism>
<accession>A0A918QB39</accession>
<feature type="domain" description="HAMP" evidence="5">
    <location>
        <begin position="205"/>
        <end position="258"/>
    </location>
</feature>
<reference evidence="6" key="2">
    <citation type="submission" date="2020-09" db="EMBL/GenBank/DDBJ databases">
        <authorList>
            <person name="Sun Q."/>
            <person name="Kim S."/>
        </authorList>
    </citation>
    <scope>NUCLEOTIDE SEQUENCE</scope>
    <source>
        <strain evidence="6">KCTC 32296</strain>
    </source>
</reference>
<comment type="similarity">
    <text evidence="2">Belongs to the methyl-accepting chemotaxis (MCP) protein family.</text>
</comment>
<dbReference type="PROSITE" id="PS50111">
    <property type="entry name" value="CHEMOTAXIS_TRANSDUC_2"/>
    <property type="match status" value="1"/>
</dbReference>
<dbReference type="SMART" id="SM00283">
    <property type="entry name" value="MA"/>
    <property type="match status" value="1"/>
</dbReference>
<feature type="domain" description="Methyl-accepting transducer" evidence="4">
    <location>
        <begin position="392"/>
        <end position="628"/>
    </location>
</feature>
<dbReference type="EMBL" id="BMZB01000004">
    <property type="protein sequence ID" value="GGZ39663.1"/>
    <property type="molecule type" value="Genomic_DNA"/>
</dbReference>
<gene>
    <name evidence="6" type="ORF">GCM10011273_27880</name>
</gene>
<evidence type="ECO:0008006" key="8">
    <source>
        <dbReference type="Google" id="ProtNLM"/>
    </source>
</evidence>
<dbReference type="SUPFAM" id="SSF58104">
    <property type="entry name" value="Methyl-accepting chemotaxis protein (MCP) signaling domain"/>
    <property type="match status" value="1"/>
</dbReference>
<keyword evidence="7" id="KW-1185">Reference proteome</keyword>
<dbReference type="GO" id="GO:0004888">
    <property type="term" value="F:transmembrane signaling receptor activity"/>
    <property type="evidence" value="ECO:0007669"/>
    <property type="project" value="InterPro"/>
</dbReference>
<dbReference type="Gene3D" id="1.10.287.950">
    <property type="entry name" value="Methyl-accepting chemotaxis protein"/>
    <property type="match status" value="1"/>
</dbReference>
<dbReference type="Gene3D" id="3.30.450.20">
    <property type="entry name" value="PAS domain"/>
    <property type="match status" value="1"/>
</dbReference>
<protein>
    <recommendedName>
        <fullName evidence="8">Methyl-accepting chemotaxis protein</fullName>
    </recommendedName>
</protein>
<dbReference type="SMART" id="SM00304">
    <property type="entry name" value="HAMP"/>
    <property type="match status" value="1"/>
</dbReference>
<dbReference type="InterPro" id="IPR004090">
    <property type="entry name" value="Chemotax_Me-accpt_rcpt"/>
</dbReference>
<dbReference type="Proteomes" id="UP000662572">
    <property type="component" value="Unassembled WGS sequence"/>
</dbReference>
<sequence length="652" mass="70263">MQLREKFMIIGAMSALLVLGMVGASWQSGQLASAHMVQASTISRITQRHMEGDMMHDAMRADVLAALVANHRGDTSAQSQAQADFRDHAVKFETNLKQNQAEALPLNLKPRFDEALQSLKDYRQSGDAVFTSLAGSHPDIDISVFDTQFSTMEGSNELLSNDIDVWMDATSALARADEDRIRLIVICLSGLAVASVVATSVLLWRDILRPLAGLSHTISRIAEGDTDTDVHFVARKNEIGVLARATLTLREKAKDAFLVNNMVQSMPTPVMAVDIRNDFRISYVNTASQNLVEQLKAHFPLYKGTLAGESVDIFHQKPEHQRRMLSDPANLPHRARIQLGDESIDLQISAVFDQKGQYAGAMLVWDIVTAQARLSREFEVQVQDVVSGLAASAIDMSHMAETVTGELKKSADLAVSASSAASQTTSSVQTVAAAAEEMAASIREISDQVQTTNRLVSESSQKVLDADLVAQKLSGASDRVTEVTTVISNISSQINLLALNATIESARAGEAGRGFAVVAGEVKNLANQTQKSIGEINLVIDDMRGATRDIIDVLFEIRTAVDAITNATTSVAAAVEEQAVTTQDIARNMAFAADGTRTISENLEHVSSATSQSEDASAHLLGSSQALSKQTDVLNGRVAHFLDRLNRSVQGG</sequence>
<evidence type="ECO:0000313" key="7">
    <source>
        <dbReference type="Proteomes" id="UP000662572"/>
    </source>
</evidence>
<evidence type="ECO:0000259" key="4">
    <source>
        <dbReference type="PROSITE" id="PS50111"/>
    </source>
</evidence>
<comment type="caution">
    <text evidence="6">The sequence shown here is derived from an EMBL/GenBank/DDBJ whole genome shotgun (WGS) entry which is preliminary data.</text>
</comment>
<evidence type="ECO:0000313" key="6">
    <source>
        <dbReference type="EMBL" id="GGZ39663.1"/>
    </source>
</evidence>
<dbReference type="Pfam" id="PF00672">
    <property type="entry name" value="HAMP"/>
    <property type="match status" value="1"/>
</dbReference>
<dbReference type="GO" id="GO:0006935">
    <property type="term" value="P:chemotaxis"/>
    <property type="evidence" value="ECO:0007669"/>
    <property type="project" value="InterPro"/>
</dbReference>
<dbReference type="InterPro" id="IPR003660">
    <property type="entry name" value="HAMP_dom"/>
</dbReference>